<dbReference type="RefSeq" id="WP_380078894.1">
    <property type="nucleotide sequence ID" value="NZ_JBHSGO010000176.1"/>
</dbReference>
<comment type="subcellular location">
    <subcellularLocation>
        <location evidence="2">Cytoplasm</location>
    </subcellularLocation>
</comment>
<keyword evidence="2" id="KW-0349">Heme</keyword>
<accession>A0ABV9K815</accession>
<reference evidence="5" key="1">
    <citation type="journal article" date="2019" name="Int. J. Syst. Evol. Microbiol.">
        <title>The Global Catalogue of Microorganisms (GCM) 10K type strain sequencing project: providing services to taxonomists for standard genome sequencing and annotation.</title>
        <authorList>
            <consortium name="The Broad Institute Genomics Platform"/>
            <consortium name="The Broad Institute Genome Sequencing Center for Infectious Disease"/>
            <person name="Wu L."/>
            <person name="Ma J."/>
        </authorList>
    </citation>
    <scope>NUCLEOTIDE SEQUENCE [LARGE SCALE GENOMIC DNA]</scope>
    <source>
        <strain evidence="5">CGMCC 4.7357</strain>
    </source>
</reference>
<dbReference type="CDD" id="cd01335">
    <property type="entry name" value="Radical_SAM"/>
    <property type="match status" value="1"/>
</dbReference>
<evidence type="ECO:0000259" key="3">
    <source>
        <dbReference type="PROSITE" id="PS51918"/>
    </source>
</evidence>
<comment type="function">
    <text evidence="2">Probably acts as a heme chaperone, transferring heme to an unknown acceptor. Binds one molecule of heme per monomer, possibly covalently. Binds 1 [4Fe-4S] cluster. The cluster is coordinated with 3 cysteines and an exchangeable S-adenosyl-L-methionine.</text>
</comment>
<dbReference type="SUPFAM" id="SSF102114">
    <property type="entry name" value="Radical SAM enzymes"/>
    <property type="match status" value="1"/>
</dbReference>
<keyword evidence="2" id="KW-0963">Cytoplasm</keyword>
<dbReference type="SMART" id="SM00729">
    <property type="entry name" value="Elp3"/>
    <property type="match status" value="1"/>
</dbReference>
<dbReference type="InterPro" id="IPR023404">
    <property type="entry name" value="rSAM_horseshoe"/>
</dbReference>
<keyword evidence="2" id="KW-0411">Iron-sulfur</keyword>
<dbReference type="InterPro" id="IPR006638">
    <property type="entry name" value="Elp3/MiaA/NifB-like_rSAM"/>
</dbReference>
<dbReference type="InterPro" id="IPR010723">
    <property type="entry name" value="HemN_C"/>
</dbReference>
<feature type="domain" description="Radical SAM core" evidence="3">
    <location>
        <begin position="1"/>
        <end position="228"/>
    </location>
</feature>
<protein>
    <recommendedName>
        <fullName evidence="2">Heme chaperone HemW</fullName>
    </recommendedName>
</protein>
<dbReference type="InterPro" id="IPR007197">
    <property type="entry name" value="rSAM"/>
</dbReference>
<dbReference type="InterPro" id="IPR058240">
    <property type="entry name" value="rSAM_sf"/>
</dbReference>
<dbReference type="PROSITE" id="PS51918">
    <property type="entry name" value="RADICAL_SAM"/>
    <property type="match status" value="1"/>
</dbReference>
<proteinExistence type="inferred from homology"/>
<dbReference type="SFLD" id="SFLDS00029">
    <property type="entry name" value="Radical_SAM"/>
    <property type="match status" value="1"/>
</dbReference>
<comment type="caution">
    <text evidence="4">The sequence shown here is derived from an EMBL/GenBank/DDBJ whole genome shotgun (WGS) entry which is preliminary data.</text>
</comment>
<dbReference type="InterPro" id="IPR034505">
    <property type="entry name" value="Coproporphyrinogen-III_oxidase"/>
</dbReference>
<keyword evidence="2" id="KW-0143">Chaperone</keyword>
<comment type="similarity">
    <text evidence="1">Belongs to the anaerobic coproporphyrinogen-III oxidase family. HemW subfamily.</text>
</comment>
<dbReference type="NCBIfam" id="TIGR00539">
    <property type="entry name" value="hemN_rel"/>
    <property type="match status" value="1"/>
</dbReference>
<dbReference type="InterPro" id="IPR004559">
    <property type="entry name" value="HemW-like"/>
</dbReference>
<dbReference type="Pfam" id="PF06969">
    <property type="entry name" value="HemN_C"/>
    <property type="match status" value="1"/>
</dbReference>
<keyword evidence="5" id="KW-1185">Reference proteome</keyword>
<keyword evidence="2" id="KW-0408">Iron</keyword>
<sequence length="371" mass="42818">MYLYIHIPFCASKCIYCDFYSKTNTQDIEDYLTCLKREIGLRSNRSDQLDTIYLGGGTPSLLSPKQLGGIFDCLNSSFDLSSLKEVTIEMNPDDVTNEYLDGIASLPINRISMGVQSWYDDDLKFLRRRHTSDRAMSAVKMCQDKGYSRLSLDLIYGLPNQTIERWKHNIMTTLDLDPGHISAYHLIYEEGTPLNNLRLKGRVSPIDEELSLEQFELLISLMSDGGYEQYEISNFAKNEAYAIHNTSYWLGLPYMGFGPAAHSYDGMDCRRSNYSDLRRYIDCLLEGKDAPHDNEYLTQVNRHDEMIMCSLRTKWGLDLSRYESLFGRRAEILRQSQSFIDQHLLQVRNDHLILTRKGIFLSDGIMSELFL</sequence>
<name>A0ABV9K815_9PORP</name>
<evidence type="ECO:0000313" key="4">
    <source>
        <dbReference type="EMBL" id="MFC4666131.1"/>
    </source>
</evidence>
<keyword evidence="2" id="KW-0004">4Fe-4S</keyword>
<dbReference type="SFLD" id="SFLDF00562">
    <property type="entry name" value="HemN-like__clustered_with_heat"/>
    <property type="match status" value="1"/>
</dbReference>
<keyword evidence="2" id="KW-0949">S-adenosyl-L-methionine</keyword>
<keyword evidence="2" id="KW-0479">Metal-binding</keyword>
<dbReference type="PANTHER" id="PTHR13932:SF5">
    <property type="entry name" value="RADICAL S-ADENOSYL METHIONINE DOMAIN-CONTAINING PROTEIN 1, MITOCHONDRIAL"/>
    <property type="match status" value="1"/>
</dbReference>
<evidence type="ECO:0000256" key="1">
    <source>
        <dbReference type="ARBA" id="ARBA00006100"/>
    </source>
</evidence>
<evidence type="ECO:0000256" key="2">
    <source>
        <dbReference type="RuleBase" id="RU364116"/>
    </source>
</evidence>
<dbReference type="EMBL" id="JBHSGO010000176">
    <property type="protein sequence ID" value="MFC4666131.1"/>
    <property type="molecule type" value="Genomic_DNA"/>
</dbReference>
<evidence type="ECO:0000313" key="5">
    <source>
        <dbReference type="Proteomes" id="UP001596020"/>
    </source>
</evidence>
<dbReference type="Gene3D" id="3.80.30.20">
    <property type="entry name" value="tm_1862 like domain"/>
    <property type="match status" value="1"/>
</dbReference>
<dbReference type="SFLD" id="SFLDG01065">
    <property type="entry name" value="anaerobic_coproporphyrinogen-I"/>
    <property type="match status" value="1"/>
</dbReference>
<organism evidence="4 5">
    <name type="scientific">Falsiporphyromonas endometrii</name>
    <dbReference type="NCBI Taxonomy" id="1387297"/>
    <lineage>
        <taxon>Bacteria</taxon>
        <taxon>Pseudomonadati</taxon>
        <taxon>Bacteroidota</taxon>
        <taxon>Bacteroidia</taxon>
        <taxon>Bacteroidales</taxon>
        <taxon>Porphyromonadaceae</taxon>
        <taxon>Falsiporphyromonas</taxon>
    </lineage>
</organism>
<dbReference type="Pfam" id="PF04055">
    <property type="entry name" value="Radical_SAM"/>
    <property type="match status" value="1"/>
</dbReference>
<dbReference type="Proteomes" id="UP001596020">
    <property type="component" value="Unassembled WGS sequence"/>
</dbReference>
<dbReference type="PANTHER" id="PTHR13932">
    <property type="entry name" value="COPROPORPHYRINIGEN III OXIDASE"/>
    <property type="match status" value="1"/>
</dbReference>
<gene>
    <name evidence="4" type="primary">hemW</name>
    <name evidence="4" type="ORF">ACFO3G_05895</name>
</gene>